<dbReference type="InterPro" id="IPR043128">
    <property type="entry name" value="Rev_trsase/Diguanyl_cyclase"/>
</dbReference>
<dbReference type="Pfam" id="PF00078">
    <property type="entry name" value="RVT_1"/>
    <property type="match status" value="1"/>
</dbReference>
<dbReference type="InterPro" id="IPR000477">
    <property type="entry name" value="RT_dom"/>
</dbReference>
<dbReference type="AlphaFoldDB" id="A0A6G0ZE87"/>
<organism evidence="2 3">
    <name type="scientific">Aphis craccivora</name>
    <name type="common">Cowpea aphid</name>
    <dbReference type="NCBI Taxonomy" id="307492"/>
    <lineage>
        <taxon>Eukaryota</taxon>
        <taxon>Metazoa</taxon>
        <taxon>Ecdysozoa</taxon>
        <taxon>Arthropoda</taxon>
        <taxon>Hexapoda</taxon>
        <taxon>Insecta</taxon>
        <taxon>Pterygota</taxon>
        <taxon>Neoptera</taxon>
        <taxon>Paraneoptera</taxon>
        <taxon>Hemiptera</taxon>
        <taxon>Sternorrhyncha</taxon>
        <taxon>Aphidomorpha</taxon>
        <taxon>Aphidoidea</taxon>
        <taxon>Aphididae</taxon>
        <taxon>Aphidini</taxon>
        <taxon>Aphis</taxon>
        <taxon>Aphis</taxon>
    </lineage>
</organism>
<dbReference type="InterPro" id="IPR043502">
    <property type="entry name" value="DNA/RNA_pol_sf"/>
</dbReference>
<accession>A0A6G0ZE87</accession>
<dbReference type="PROSITE" id="PS50878">
    <property type="entry name" value="RT_POL"/>
    <property type="match status" value="1"/>
</dbReference>
<dbReference type="PANTHER" id="PTHR47027">
    <property type="entry name" value="REVERSE TRANSCRIPTASE DOMAIN-CONTAINING PROTEIN"/>
    <property type="match status" value="1"/>
</dbReference>
<protein>
    <submittedName>
        <fullName evidence="2">Retrovirus-related Pol polyprotein LINE-1</fullName>
    </submittedName>
</protein>
<dbReference type="Proteomes" id="UP000478052">
    <property type="component" value="Unassembled WGS sequence"/>
</dbReference>
<dbReference type="Gene3D" id="3.30.70.270">
    <property type="match status" value="1"/>
</dbReference>
<keyword evidence="3" id="KW-1185">Reference proteome</keyword>
<dbReference type="PANTHER" id="PTHR47027:SF29">
    <property type="entry name" value="C2H2-TYPE DOMAIN-CONTAINING PROTEIN"/>
    <property type="match status" value="1"/>
</dbReference>
<comment type="caution">
    <text evidence="2">The sequence shown here is derived from an EMBL/GenBank/DDBJ whole genome shotgun (WGS) entry which is preliminary data.</text>
</comment>
<reference evidence="2 3" key="1">
    <citation type="submission" date="2019-08" db="EMBL/GenBank/DDBJ databases">
        <title>Whole genome of Aphis craccivora.</title>
        <authorList>
            <person name="Voronova N.V."/>
            <person name="Shulinski R.S."/>
            <person name="Bandarenka Y.V."/>
            <person name="Zhorov D.G."/>
            <person name="Warner D."/>
        </authorList>
    </citation>
    <scope>NUCLEOTIDE SEQUENCE [LARGE SCALE GENOMIC DNA]</scope>
    <source>
        <strain evidence="2">180601</strain>
        <tissue evidence="2">Whole Body</tissue>
    </source>
</reference>
<dbReference type="SUPFAM" id="SSF56672">
    <property type="entry name" value="DNA/RNA polymerases"/>
    <property type="match status" value="1"/>
</dbReference>
<sequence length="280" mass="32359">MGIPEKLVRMKRAQGDTLSSSLFNIALESVIRKALIQAKGIKMNNNNELTAVAYADDIVLIAESEDDLRNTSITVLIQRNLNISYLKVDDYKFERVQSFKYLGAEINENANRHEEVKKRIKVANICYYSLIPLFKSRLLSIKSKITLYKVIVKPVAQYACSTWATTKSDGGKLGVFERNILRKIFCPMRNNDGEYEVRGNRELDDLYKKPTIVGSLKSTRTSWAGHVWRSEGMIGSITKWKPGIKRPRRRPRQRWVDRVKEDLKLLNVRNTEEYANDREE</sequence>
<proteinExistence type="predicted"/>
<feature type="domain" description="Reverse transcriptase" evidence="1">
    <location>
        <begin position="1"/>
        <end position="106"/>
    </location>
</feature>
<dbReference type="GO" id="GO:0071897">
    <property type="term" value="P:DNA biosynthetic process"/>
    <property type="evidence" value="ECO:0007669"/>
    <property type="project" value="UniProtKB-ARBA"/>
</dbReference>
<name>A0A6G0ZE87_APHCR</name>
<evidence type="ECO:0000259" key="1">
    <source>
        <dbReference type="PROSITE" id="PS50878"/>
    </source>
</evidence>
<dbReference type="OrthoDB" id="6623323at2759"/>
<dbReference type="EMBL" id="VUJU01000659">
    <property type="protein sequence ID" value="KAF0769043.1"/>
    <property type="molecule type" value="Genomic_DNA"/>
</dbReference>
<evidence type="ECO:0000313" key="2">
    <source>
        <dbReference type="EMBL" id="KAF0769043.1"/>
    </source>
</evidence>
<gene>
    <name evidence="2" type="ORF">FWK35_00004928</name>
</gene>
<evidence type="ECO:0000313" key="3">
    <source>
        <dbReference type="Proteomes" id="UP000478052"/>
    </source>
</evidence>